<evidence type="ECO:0000256" key="1">
    <source>
        <dbReference type="ARBA" id="ARBA00022737"/>
    </source>
</evidence>
<dbReference type="SUPFAM" id="SSF51126">
    <property type="entry name" value="Pectin lyase-like"/>
    <property type="match status" value="1"/>
</dbReference>
<reference evidence="4 5" key="1">
    <citation type="submission" date="2016-07" db="EMBL/GenBank/DDBJ databases">
        <title>Complete genome sequence of the Lentzea guizhouensis DHS C013.</title>
        <authorList>
            <person name="Cao C."/>
        </authorList>
    </citation>
    <scope>NUCLEOTIDE SEQUENCE [LARGE SCALE GENOMIC DNA]</scope>
    <source>
        <strain evidence="4 5">DHS C013</strain>
    </source>
</reference>
<dbReference type="RefSeq" id="WP_065915525.1">
    <property type="nucleotide sequence ID" value="NZ_CP016793.1"/>
</dbReference>
<dbReference type="EMBL" id="CP016793">
    <property type="protein sequence ID" value="ANZ37130.1"/>
    <property type="molecule type" value="Genomic_DNA"/>
</dbReference>
<name>A0A1B2HHD4_9PSEU</name>
<dbReference type="Pfam" id="PF13229">
    <property type="entry name" value="Beta_helix"/>
    <property type="match status" value="1"/>
</dbReference>
<feature type="domain" description="Right handed beta helix" evidence="3">
    <location>
        <begin position="86"/>
        <end position="197"/>
    </location>
</feature>
<dbReference type="Proteomes" id="UP000093053">
    <property type="component" value="Chromosome"/>
</dbReference>
<dbReference type="InterPro" id="IPR006626">
    <property type="entry name" value="PbH1"/>
</dbReference>
<dbReference type="InterPro" id="IPR039448">
    <property type="entry name" value="Beta_helix"/>
</dbReference>
<protein>
    <recommendedName>
        <fullName evidence="3">Right handed beta helix domain-containing protein</fullName>
    </recommendedName>
</protein>
<accession>A0A1B2HHD4</accession>
<evidence type="ECO:0000313" key="5">
    <source>
        <dbReference type="Proteomes" id="UP000093053"/>
    </source>
</evidence>
<dbReference type="Gene3D" id="2.160.20.10">
    <property type="entry name" value="Single-stranded right-handed beta-helix, Pectin lyase-like"/>
    <property type="match status" value="1"/>
</dbReference>
<dbReference type="InterPro" id="IPR011050">
    <property type="entry name" value="Pectin_lyase_fold/virulence"/>
</dbReference>
<dbReference type="PANTHER" id="PTHR22990:SF15">
    <property type="entry name" value="F-BOX ONLY PROTEIN 10"/>
    <property type="match status" value="1"/>
</dbReference>
<organism evidence="4 5">
    <name type="scientific">Lentzea guizhouensis</name>
    <dbReference type="NCBI Taxonomy" id="1586287"/>
    <lineage>
        <taxon>Bacteria</taxon>
        <taxon>Bacillati</taxon>
        <taxon>Actinomycetota</taxon>
        <taxon>Actinomycetes</taxon>
        <taxon>Pseudonocardiales</taxon>
        <taxon>Pseudonocardiaceae</taxon>
        <taxon>Lentzea</taxon>
    </lineage>
</organism>
<proteinExistence type="predicted"/>
<keyword evidence="5" id="KW-1185">Reference proteome</keyword>
<feature type="region of interest" description="Disordered" evidence="2">
    <location>
        <begin position="334"/>
        <end position="358"/>
    </location>
</feature>
<evidence type="ECO:0000313" key="4">
    <source>
        <dbReference type="EMBL" id="ANZ37130.1"/>
    </source>
</evidence>
<evidence type="ECO:0000259" key="3">
    <source>
        <dbReference type="Pfam" id="PF13229"/>
    </source>
</evidence>
<dbReference type="InterPro" id="IPR012334">
    <property type="entry name" value="Pectin_lyas_fold"/>
</dbReference>
<dbReference type="AlphaFoldDB" id="A0A1B2HHD4"/>
<dbReference type="SMART" id="SM00710">
    <property type="entry name" value="PbH1"/>
    <property type="match status" value="7"/>
</dbReference>
<evidence type="ECO:0000256" key="2">
    <source>
        <dbReference type="SAM" id="MobiDB-lite"/>
    </source>
</evidence>
<dbReference type="PANTHER" id="PTHR22990">
    <property type="entry name" value="F-BOX ONLY PROTEIN"/>
    <property type="match status" value="1"/>
</dbReference>
<dbReference type="PROSITE" id="PS51257">
    <property type="entry name" value="PROKAR_LIPOPROTEIN"/>
    <property type="match status" value="1"/>
</dbReference>
<sequence length="379" mass="39546">MRAPYTLTAVFLVAGCSPSVHPRLPQINVPAQLGTIQAAVDVAQEGATIIVSPGVYPETVRVGTKGLTIRGTRRGSVIVDGEVERATGFVVTAPDVSIQNLTVRNHTRTGVEITGGSRFRVSYVTASNNAQHGVRAVKAQHGVIEQSYASGSASSGFHVGQCRPCDVVVRGNVAERNAVGYEGTNASGQMYVLGNRFSGNRVGMTAISDHRVALPPQEDATFVGNLVSDNAEALSPAHPDGAFGVGVGIAGGARNLVSRNLITGNPGTGVALGSSEDMAPLDNRFEGNLITRNGQDVVYAATPRAPGRNNCVDELCFNGAGDPLPKPAAPRGIPFTQVAAPPDQPDMPRDPLPDRAPGVEQYALPAEDMFAERASNPVR</sequence>
<dbReference type="InterPro" id="IPR051550">
    <property type="entry name" value="SCF-Subunits/Alg-Epimerases"/>
</dbReference>
<dbReference type="STRING" id="1586287.BBK82_14710"/>
<dbReference type="KEGG" id="led:BBK82_14710"/>
<keyword evidence="1" id="KW-0677">Repeat</keyword>
<gene>
    <name evidence="4" type="ORF">BBK82_14710</name>
</gene>